<dbReference type="InterPro" id="IPR056180">
    <property type="entry name" value="ZPR1_jr_dom"/>
</dbReference>
<dbReference type="GO" id="GO:0008270">
    <property type="term" value="F:zinc ion binding"/>
    <property type="evidence" value="ECO:0007669"/>
    <property type="project" value="UniProtKB-KW"/>
</dbReference>
<dbReference type="Gene3D" id="2.60.120.1040">
    <property type="entry name" value="ZPR1, A/B domain"/>
    <property type="match status" value="1"/>
</dbReference>
<keyword evidence="3" id="KW-0863">Zinc-finger</keyword>
<gene>
    <name evidence="6" type="ORF">SYNPS1DRAFT_19432</name>
</gene>
<sequence>MTDPSATTTTPGEASEPLFSDIDASQTATELESYCFQCGENGTTRLLLTRIPHFHEVVIAAFECPHCHWRNSEIQSAGEIQETGVKITCRLSTKEDLNRQLVKSDSASIKFVELDLEIPATSRRGALTTVEGIISNVVADLSEQQPVRKVGRHAHAHSMHGQ</sequence>
<keyword evidence="7" id="KW-1185">Reference proteome</keyword>
<dbReference type="AlphaFoldDB" id="A0A4P9YSN7"/>
<feature type="domain" description="Zinc finger ZPR1-type" evidence="5">
    <location>
        <begin position="33"/>
        <end position="162"/>
    </location>
</feature>
<keyword evidence="2" id="KW-0479">Metal-binding</keyword>
<dbReference type="SMART" id="SM00709">
    <property type="entry name" value="Zpr1"/>
    <property type="match status" value="1"/>
</dbReference>
<protein>
    <recommendedName>
        <fullName evidence="5">Zinc finger ZPR1-type domain-containing protein</fullName>
    </recommendedName>
</protein>
<dbReference type="Gene3D" id="2.20.25.420">
    <property type="entry name" value="ZPR1, zinc finger domain"/>
    <property type="match status" value="1"/>
</dbReference>
<name>A0A4P9YSN7_9FUNG</name>
<evidence type="ECO:0000256" key="2">
    <source>
        <dbReference type="ARBA" id="ARBA00022723"/>
    </source>
</evidence>
<evidence type="ECO:0000313" key="6">
    <source>
        <dbReference type="EMBL" id="RKP22877.1"/>
    </source>
</evidence>
<dbReference type="OrthoDB" id="308464at2759"/>
<dbReference type="PANTHER" id="PTHR10876:SF0">
    <property type="entry name" value="ZINC FINGER PROTEIN ZPR1"/>
    <property type="match status" value="1"/>
</dbReference>
<reference evidence="7" key="1">
    <citation type="journal article" date="2018" name="Nat. Microbiol.">
        <title>Leveraging single-cell genomics to expand the fungal tree of life.</title>
        <authorList>
            <person name="Ahrendt S.R."/>
            <person name="Quandt C.A."/>
            <person name="Ciobanu D."/>
            <person name="Clum A."/>
            <person name="Salamov A."/>
            <person name="Andreopoulos B."/>
            <person name="Cheng J.F."/>
            <person name="Woyke T."/>
            <person name="Pelin A."/>
            <person name="Henrissat B."/>
            <person name="Reynolds N.K."/>
            <person name="Benny G.L."/>
            <person name="Smith M.E."/>
            <person name="James T.Y."/>
            <person name="Grigoriev I.V."/>
        </authorList>
    </citation>
    <scope>NUCLEOTIDE SEQUENCE [LARGE SCALE GENOMIC DNA]</scope>
    <source>
        <strain evidence="7">Benny S71-1</strain>
    </source>
</reference>
<dbReference type="Pfam" id="PF22794">
    <property type="entry name" value="jr-ZPR1"/>
    <property type="match status" value="1"/>
</dbReference>
<dbReference type="PANTHER" id="PTHR10876">
    <property type="entry name" value="ZINC FINGER PROTEIN ZPR1"/>
    <property type="match status" value="1"/>
</dbReference>
<dbReference type="EMBL" id="KZ991551">
    <property type="protein sequence ID" value="RKP22877.1"/>
    <property type="molecule type" value="Genomic_DNA"/>
</dbReference>
<evidence type="ECO:0000256" key="1">
    <source>
        <dbReference type="ARBA" id="ARBA00008354"/>
    </source>
</evidence>
<organism evidence="6 7">
    <name type="scientific">Syncephalis pseudoplumigaleata</name>
    <dbReference type="NCBI Taxonomy" id="1712513"/>
    <lineage>
        <taxon>Eukaryota</taxon>
        <taxon>Fungi</taxon>
        <taxon>Fungi incertae sedis</taxon>
        <taxon>Zoopagomycota</taxon>
        <taxon>Zoopagomycotina</taxon>
        <taxon>Zoopagomycetes</taxon>
        <taxon>Zoopagales</taxon>
        <taxon>Piptocephalidaceae</taxon>
        <taxon>Syncephalis</taxon>
    </lineage>
</organism>
<dbReference type="InterPro" id="IPR040141">
    <property type="entry name" value="ZPR1"/>
</dbReference>
<accession>A0A4P9YSN7</accession>
<evidence type="ECO:0000256" key="3">
    <source>
        <dbReference type="ARBA" id="ARBA00022771"/>
    </source>
</evidence>
<dbReference type="GO" id="GO:0005634">
    <property type="term" value="C:nucleus"/>
    <property type="evidence" value="ECO:0007669"/>
    <property type="project" value="TreeGrafter"/>
</dbReference>
<keyword evidence="4" id="KW-0862">Zinc</keyword>
<evidence type="ECO:0000313" key="7">
    <source>
        <dbReference type="Proteomes" id="UP000278143"/>
    </source>
</evidence>
<dbReference type="InterPro" id="IPR004457">
    <property type="entry name" value="Znf_ZPR1"/>
</dbReference>
<dbReference type="InterPro" id="IPR042451">
    <property type="entry name" value="ZPR1_A/B_dom"/>
</dbReference>
<comment type="similarity">
    <text evidence="1">Belongs to the ZPR1 family.</text>
</comment>
<dbReference type="Proteomes" id="UP000278143">
    <property type="component" value="Unassembled WGS sequence"/>
</dbReference>
<dbReference type="FunFam" id="2.20.25.420:FF:000001">
    <property type="entry name" value="Zinc finger protein ZPR1"/>
    <property type="match status" value="1"/>
</dbReference>
<evidence type="ECO:0000256" key="4">
    <source>
        <dbReference type="ARBA" id="ARBA00022833"/>
    </source>
</evidence>
<proteinExistence type="inferred from homology"/>
<evidence type="ECO:0000259" key="5">
    <source>
        <dbReference type="SMART" id="SM00709"/>
    </source>
</evidence>
<dbReference type="Pfam" id="PF03367">
    <property type="entry name" value="Zn_ribbon_ZPR1"/>
    <property type="match status" value="1"/>
</dbReference>
<dbReference type="InterPro" id="IPR042452">
    <property type="entry name" value="ZPR1_Znf1/2"/>
</dbReference>